<gene>
    <name evidence="2" type="ORF">BEN51_13100</name>
</gene>
<protein>
    <recommendedName>
        <fullName evidence="1">Aminoglycoside phosphotransferase domain-containing protein</fullName>
    </recommendedName>
</protein>
<sequence>MREIGKFIGRDNQSKVYKHKEYAIKVFNPGCDKTSVFYEATVASLMEEIGLPVAKIHEVIKIENQWAIKMDYIEGMDLGECIKQDRENLASYLEIMVDLQIFIQQIKVHLSFNLHDSLKEKIENSNFIDELTKNKLLVKLNNLPRGSGLCHGDFNPFNIMKDKNEYFVINWIKAANGSQEADACKTYMSLALIDEEMADLYLEIYSNKSKKCKQDILEWLPILAVPILDERKEEDKDKLLSWINTI</sequence>
<feature type="domain" description="Aminoglycoside phosphotransferase" evidence="1">
    <location>
        <begin position="18"/>
        <end position="188"/>
    </location>
</feature>
<accession>A0A343JFM8</accession>
<dbReference type="OrthoDB" id="9800774at2"/>
<name>A0A343JFM8_9CLOT</name>
<evidence type="ECO:0000259" key="1">
    <source>
        <dbReference type="Pfam" id="PF01636"/>
    </source>
</evidence>
<dbReference type="Pfam" id="PF01636">
    <property type="entry name" value="APH"/>
    <property type="match status" value="1"/>
</dbReference>
<dbReference type="InterPro" id="IPR002575">
    <property type="entry name" value="Aminoglycoside_PTrfase"/>
</dbReference>
<organism evidence="2 3">
    <name type="scientific">Clostridium isatidis</name>
    <dbReference type="NCBI Taxonomy" id="182773"/>
    <lineage>
        <taxon>Bacteria</taxon>
        <taxon>Bacillati</taxon>
        <taxon>Bacillota</taxon>
        <taxon>Clostridia</taxon>
        <taxon>Eubacteriales</taxon>
        <taxon>Clostridiaceae</taxon>
        <taxon>Clostridium</taxon>
    </lineage>
</organism>
<dbReference type="Gene3D" id="3.90.1200.10">
    <property type="match status" value="1"/>
</dbReference>
<dbReference type="AlphaFoldDB" id="A0A343JFM8"/>
<dbReference type="KEGG" id="cia:BEN51_13100"/>
<evidence type="ECO:0000313" key="3">
    <source>
        <dbReference type="Proteomes" id="UP000264883"/>
    </source>
</evidence>
<reference evidence="2 3" key="1">
    <citation type="submission" date="2016-08" db="EMBL/GenBank/DDBJ databases">
        <title>Complete Genome Sequence Of The Indigo Reducing Clostridium isatidis DSM15098.</title>
        <authorList>
            <person name="Little G.T."/>
            <person name="Minton N.P."/>
        </authorList>
    </citation>
    <scope>NUCLEOTIDE SEQUENCE [LARGE SCALE GENOMIC DNA]</scope>
    <source>
        <strain evidence="2 3">DSM 15098</strain>
    </source>
</reference>
<evidence type="ECO:0000313" key="2">
    <source>
        <dbReference type="EMBL" id="ASW44336.1"/>
    </source>
</evidence>
<dbReference type="Proteomes" id="UP000264883">
    <property type="component" value="Chromosome"/>
</dbReference>
<dbReference type="RefSeq" id="WP_119866460.1">
    <property type="nucleotide sequence ID" value="NZ_CP016786.1"/>
</dbReference>
<dbReference type="EMBL" id="CP016786">
    <property type="protein sequence ID" value="ASW44336.1"/>
    <property type="molecule type" value="Genomic_DNA"/>
</dbReference>
<proteinExistence type="predicted"/>
<keyword evidence="3" id="KW-1185">Reference proteome</keyword>
<dbReference type="SUPFAM" id="SSF56112">
    <property type="entry name" value="Protein kinase-like (PK-like)"/>
    <property type="match status" value="1"/>
</dbReference>
<dbReference type="InterPro" id="IPR011009">
    <property type="entry name" value="Kinase-like_dom_sf"/>
</dbReference>